<dbReference type="PANTHER" id="PTHR30055">
    <property type="entry name" value="HTH-TYPE TRANSCRIPTIONAL REGULATOR RUTR"/>
    <property type="match status" value="1"/>
</dbReference>
<keyword evidence="1" id="KW-0805">Transcription regulation</keyword>
<dbReference type="Gene3D" id="1.10.357.10">
    <property type="entry name" value="Tetracycline Repressor, domain 2"/>
    <property type="match status" value="1"/>
</dbReference>
<reference evidence="6 7" key="1">
    <citation type="submission" date="2022-06" db="EMBL/GenBank/DDBJ databases">
        <title>Paraconexibacter antarcticus.</title>
        <authorList>
            <person name="Kim C.S."/>
        </authorList>
    </citation>
    <scope>NUCLEOTIDE SEQUENCE [LARGE SCALE GENOMIC DNA]</scope>
    <source>
        <strain evidence="6 7">02-257</strain>
    </source>
</reference>
<dbReference type="InterPro" id="IPR009057">
    <property type="entry name" value="Homeodomain-like_sf"/>
</dbReference>
<gene>
    <name evidence="6" type="ORF">NBH00_24220</name>
</gene>
<dbReference type="Proteomes" id="UP001056035">
    <property type="component" value="Chromosome"/>
</dbReference>
<dbReference type="SUPFAM" id="SSF46689">
    <property type="entry name" value="Homeodomain-like"/>
    <property type="match status" value="1"/>
</dbReference>
<keyword evidence="2 4" id="KW-0238">DNA-binding</keyword>
<protein>
    <submittedName>
        <fullName evidence="6">TetR/AcrR family transcriptional regulator</fullName>
    </submittedName>
</protein>
<dbReference type="EMBL" id="CP098502">
    <property type="protein sequence ID" value="UTI64430.1"/>
    <property type="molecule type" value="Genomic_DNA"/>
</dbReference>
<keyword evidence="3" id="KW-0804">Transcription</keyword>
<keyword evidence="7" id="KW-1185">Reference proteome</keyword>
<accession>A0ABY5DQX4</accession>
<dbReference type="PANTHER" id="PTHR30055:SF234">
    <property type="entry name" value="HTH-TYPE TRANSCRIPTIONAL REGULATOR BETI"/>
    <property type="match status" value="1"/>
</dbReference>
<evidence type="ECO:0000256" key="4">
    <source>
        <dbReference type="PROSITE-ProRule" id="PRU00335"/>
    </source>
</evidence>
<dbReference type="InterPro" id="IPR001647">
    <property type="entry name" value="HTH_TetR"/>
</dbReference>
<sequence length="193" mass="20791">MTRPGRPTLTTPDAWAAAALDELEQTGVRALSVQAVARRLGVSKGGAYHQFSGRRALLQAALARWERRQVTELGERFGAIADPAERLHRLLLYAALEMQPTVILQFMAAADDPDVAAALERSATARLALLRRIFTQLGATRTVAGHRAIIAYSHYLGLAQLRTQSPAVLASPAALRGHVRELERSLLAGLAGA</sequence>
<proteinExistence type="predicted"/>
<evidence type="ECO:0000259" key="5">
    <source>
        <dbReference type="PROSITE" id="PS50977"/>
    </source>
</evidence>
<evidence type="ECO:0000313" key="6">
    <source>
        <dbReference type="EMBL" id="UTI64430.1"/>
    </source>
</evidence>
<evidence type="ECO:0000313" key="7">
    <source>
        <dbReference type="Proteomes" id="UP001056035"/>
    </source>
</evidence>
<evidence type="ECO:0000256" key="3">
    <source>
        <dbReference type="ARBA" id="ARBA00023163"/>
    </source>
</evidence>
<feature type="domain" description="HTH tetR-type" evidence="5">
    <location>
        <begin position="9"/>
        <end position="69"/>
    </location>
</feature>
<dbReference type="Pfam" id="PF00440">
    <property type="entry name" value="TetR_N"/>
    <property type="match status" value="1"/>
</dbReference>
<dbReference type="RefSeq" id="WP_254571132.1">
    <property type="nucleotide sequence ID" value="NZ_CP098502.1"/>
</dbReference>
<organism evidence="6 7">
    <name type="scientific">Paraconexibacter antarcticus</name>
    <dbReference type="NCBI Taxonomy" id="2949664"/>
    <lineage>
        <taxon>Bacteria</taxon>
        <taxon>Bacillati</taxon>
        <taxon>Actinomycetota</taxon>
        <taxon>Thermoleophilia</taxon>
        <taxon>Solirubrobacterales</taxon>
        <taxon>Paraconexibacteraceae</taxon>
        <taxon>Paraconexibacter</taxon>
    </lineage>
</organism>
<evidence type="ECO:0000256" key="2">
    <source>
        <dbReference type="ARBA" id="ARBA00023125"/>
    </source>
</evidence>
<name>A0ABY5DQX4_9ACTN</name>
<feature type="DNA-binding region" description="H-T-H motif" evidence="4">
    <location>
        <begin position="32"/>
        <end position="51"/>
    </location>
</feature>
<dbReference type="PROSITE" id="PS50977">
    <property type="entry name" value="HTH_TETR_2"/>
    <property type="match status" value="1"/>
</dbReference>
<dbReference type="InterPro" id="IPR050109">
    <property type="entry name" value="HTH-type_TetR-like_transc_reg"/>
</dbReference>
<evidence type="ECO:0000256" key="1">
    <source>
        <dbReference type="ARBA" id="ARBA00023015"/>
    </source>
</evidence>